<dbReference type="NCBIfam" id="NF008953">
    <property type="entry name" value="PRK12295.1-6"/>
    <property type="match status" value="1"/>
</dbReference>
<dbReference type="AlphaFoldDB" id="A0A512IYT8"/>
<evidence type="ECO:0000256" key="1">
    <source>
        <dbReference type="ARBA" id="ARBA00023102"/>
    </source>
</evidence>
<keyword evidence="4" id="KW-0808">Transferase</keyword>
<keyword evidence="1" id="KW-0028">Amino-acid biosynthesis</keyword>
<dbReference type="GO" id="GO:0016757">
    <property type="term" value="F:glycosyltransferase activity"/>
    <property type="evidence" value="ECO:0007669"/>
    <property type="project" value="UniProtKB-KW"/>
</dbReference>
<evidence type="ECO:0000313" key="4">
    <source>
        <dbReference type="EMBL" id="GEP02877.1"/>
    </source>
</evidence>
<keyword evidence="4" id="KW-0328">Glycosyltransferase</keyword>
<dbReference type="OrthoDB" id="9797914at2"/>
<feature type="binding site" evidence="2">
    <location>
        <begin position="70"/>
        <end position="72"/>
    </location>
    <ligand>
        <name>L-histidine</name>
        <dbReference type="ChEBI" id="CHEBI:57595"/>
    </ligand>
</feature>
<feature type="domain" description="Class II Histidinyl-tRNA synthetase (HisRS)-like catalytic core" evidence="3">
    <location>
        <begin position="213"/>
        <end position="376"/>
    </location>
</feature>
<dbReference type="NCBIfam" id="NF008950">
    <property type="entry name" value="PRK12295.1-3"/>
    <property type="match status" value="1"/>
</dbReference>
<feature type="binding site" evidence="2">
    <location>
        <position position="113"/>
    </location>
    <ligand>
        <name>L-histidine</name>
        <dbReference type="ChEBI" id="CHEBI:57595"/>
    </ligand>
</feature>
<feature type="domain" description="Class II Histidinyl-tRNA synthetase (HisRS)-like catalytic core" evidence="3">
    <location>
        <begin position="15"/>
        <end position="188"/>
    </location>
</feature>
<dbReference type="Pfam" id="PF13393">
    <property type="entry name" value="tRNA-synt_His"/>
    <property type="match status" value="2"/>
</dbReference>
<accession>A0A512IYT8</accession>
<dbReference type="InterPro" id="IPR045864">
    <property type="entry name" value="aa-tRNA-synth_II/BPL/LPL"/>
</dbReference>
<dbReference type="Gene3D" id="3.30.930.10">
    <property type="entry name" value="Bira Bifunctional Protein, Domain 2"/>
    <property type="match status" value="1"/>
</dbReference>
<sequence length="394" mass="40792">MMRAEAGGPAGTLEAQARLSGHLAAAGYGAVTPPVLQPVEPFLELSGEDIRRRIFVTQDEAGTELCLRPEFTIPVCRLHRARADGQAADYSYLGPVFRLGDDEPDEFLQAGIESIGRTDTPAADAEVLGLALEGLALLGRADGAVRLGDMGLTAALLDGLGVPPAAKRRTLRALAAGRSLDGVMNAGQSEDRHAGLLATIQGQDPKGVRAFVEDVLSIAGISAVGGRSAGEIAERFLAKAAAQASGGAGLNAENRAIIDRYRAISGDPDAAARDLRALAGEAGLLRHAPFEAALGLFEERTGFMAARGLPVERFRFAGGFARNLDYYTGFIFEVTAPAGDGGTGAVLVGGGRYDGLLSHLGSPAPLPAVGCAFWLDRALSGARDAAQPSEPRDA</sequence>
<proteinExistence type="predicted"/>
<dbReference type="GO" id="GO:0000105">
    <property type="term" value="P:L-histidine biosynthetic process"/>
    <property type="evidence" value="ECO:0007669"/>
    <property type="project" value="UniProtKB-KW"/>
</dbReference>
<evidence type="ECO:0000313" key="5">
    <source>
        <dbReference type="EMBL" id="GLS66722.1"/>
    </source>
</evidence>
<reference evidence="4 6" key="3">
    <citation type="submission" date="2019-07" db="EMBL/GenBank/DDBJ databases">
        <title>Whole genome shotgun sequence of Methylobacterium oxalidis NBRC 107715.</title>
        <authorList>
            <person name="Hosoyama A."/>
            <person name="Uohara A."/>
            <person name="Ohji S."/>
            <person name="Ichikawa N."/>
        </authorList>
    </citation>
    <scope>NUCLEOTIDE SEQUENCE [LARGE SCALE GENOMIC DNA]</scope>
    <source>
        <strain evidence="4 6">NBRC 107715</strain>
    </source>
</reference>
<dbReference type="InterPro" id="IPR004516">
    <property type="entry name" value="HisRS/HisZ"/>
</dbReference>
<protein>
    <submittedName>
        <fullName evidence="4">ATP phosphoribosyltransferase regulatory subunit</fullName>
    </submittedName>
</protein>
<evidence type="ECO:0000256" key="2">
    <source>
        <dbReference type="PIRSR" id="PIRSR001549-1"/>
    </source>
</evidence>
<dbReference type="GO" id="GO:0004821">
    <property type="term" value="F:histidine-tRNA ligase activity"/>
    <property type="evidence" value="ECO:0007669"/>
    <property type="project" value="TreeGrafter"/>
</dbReference>
<dbReference type="GO" id="GO:0005737">
    <property type="term" value="C:cytoplasm"/>
    <property type="evidence" value="ECO:0007669"/>
    <property type="project" value="InterPro"/>
</dbReference>
<evidence type="ECO:0000259" key="3">
    <source>
        <dbReference type="Pfam" id="PF13393"/>
    </source>
</evidence>
<reference evidence="5" key="4">
    <citation type="submission" date="2023-01" db="EMBL/GenBank/DDBJ databases">
        <title>Draft genome sequence of Methylobacterium oxalidis strain NBRC 107715.</title>
        <authorList>
            <person name="Sun Q."/>
            <person name="Mori K."/>
        </authorList>
    </citation>
    <scope>NUCLEOTIDE SEQUENCE</scope>
    <source>
        <strain evidence="5">NBRC 107715</strain>
    </source>
</reference>
<reference evidence="7" key="2">
    <citation type="journal article" date="2019" name="Int. J. Syst. Evol. Microbiol.">
        <title>The Global Catalogue of Microorganisms (GCM) 10K type strain sequencing project: providing services to taxonomists for standard genome sequencing and annotation.</title>
        <authorList>
            <consortium name="The Broad Institute Genomics Platform"/>
            <consortium name="The Broad Institute Genome Sequencing Center for Infectious Disease"/>
            <person name="Wu L."/>
            <person name="Ma J."/>
        </authorList>
    </citation>
    <scope>NUCLEOTIDE SEQUENCE [LARGE SCALE GENOMIC DNA]</scope>
    <source>
        <strain evidence="7">NBRC 107715</strain>
    </source>
</reference>
<feature type="binding site" evidence="2">
    <location>
        <position position="322"/>
    </location>
    <ligand>
        <name>L-histidine</name>
        <dbReference type="ChEBI" id="CHEBI:57595"/>
    </ligand>
</feature>
<name>A0A512IYT8_9HYPH</name>
<dbReference type="SUPFAM" id="SSF55681">
    <property type="entry name" value="Class II aaRS and biotin synthetases"/>
    <property type="match status" value="1"/>
</dbReference>
<evidence type="ECO:0000313" key="6">
    <source>
        <dbReference type="Proteomes" id="UP000321960"/>
    </source>
</evidence>
<dbReference type="PANTHER" id="PTHR43707">
    <property type="entry name" value="HISTIDYL-TRNA SYNTHETASE"/>
    <property type="match status" value="1"/>
</dbReference>
<dbReference type="EMBL" id="BJZU01000012">
    <property type="protein sequence ID" value="GEP02877.1"/>
    <property type="molecule type" value="Genomic_DNA"/>
</dbReference>
<keyword evidence="7" id="KW-1185">Reference proteome</keyword>
<dbReference type="RefSeq" id="WP_147024597.1">
    <property type="nucleotide sequence ID" value="NZ_BJZU01000012.1"/>
</dbReference>
<feature type="binding site" evidence="2">
    <location>
        <begin position="326"/>
        <end position="327"/>
    </location>
    <ligand>
        <name>L-histidine</name>
        <dbReference type="ChEBI" id="CHEBI:57595"/>
    </ligand>
</feature>
<dbReference type="Proteomes" id="UP001156856">
    <property type="component" value="Unassembled WGS sequence"/>
</dbReference>
<feature type="binding site" evidence="2">
    <location>
        <position position="109"/>
    </location>
    <ligand>
        <name>L-histidine</name>
        <dbReference type="ChEBI" id="CHEBI:57595"/>
    </ligand>
</feature>
<organism evidence="4 6">
    <name type="scientific">Methylobacterium oxalidis</name>
    <dbReference type="NCBI Taxonomy" id="944322"/>
    <lineage>
        <taxon>Bacteria</taxon>
        <taxon>Pseudomonadati</taxon>
        <taxon>Pseudomonadota</taxon>
        <taxon>Alphaproteobacteria</taxon>
        <taxon>Hyphomicrobiales</taxon>
        <taxon>Methylobacteriaceae</taxon>
        <taxon>Methylobacterium</taxon>
    </lineage>
</organism>
<dbReference type="InterPro" id="IPR041715">
    <property type="entry name" value="HisRS-like_core"/>
</dbReference>
<feature type="binding site" evidence="2">
    <location>
        <position position="98"/>
    </location>
    <ligand>
        <name>L-histidine</name>
        <dbReference type="ChEBI" id="CHEBI:57595"/>
    </ligand>
</feature>
<dbReference type="PIRSF" id="PIRSF001549">
    <property type="entry name" value="His-tRNA_synth"/>
    <property type="match status" value="1"/>
</dbReference>
<dbReference type="Proteomes" id="UP000321960">
    <property type="component" value="Unassembled WGS sequence"/>
</dbReference>
<keyword evidence="1" id="KW-0368">Histidine biosynthesis</keyword>
<dbReference type="EMBL" id="BSPK01000107">
    <property type="protein sequence ID" value="GLS66722.1"/>
    <property type="molecule type" value="Genomic_DNA"/>
</dbReference>
<gene>
    <name evidence="4" type="primary">hisZ</name>
    <name evidence="5" type="ORF">GCM10007888_51050</name>
    <name evidence="4" type="ORF">MOX02_09150</name>
</gene>
<reference evidence="5" key="1">
    <citation type="journal article" date="2014" name="Int. J. Syst. Evol. Microbiol.">
        <title>Complete genome of a new Firmicutes species belonging to the dominant human colonic microbiota ('Ruminococcus bicirculans') reveals two chromosomes and a selective capacity to utilize plant glucans.</title>
        <authorList>
            <consortium name="NISC Comparative Sequencing Program"/>
            <person name="Wegmann U."/>
            <person name="Louis P."/>
            <person name="Goesmann A."/>
            <person name="Henrissat B."/>
            <person name="Duncan S.H."/>
            <person name="Flint H.J."/>
        </authorList>
    </citation>
    <scope>NUCLEOTIDE SEQUENCE</scope>
    <source>
        <strain evidence="5">NBRC 107715</strain>
    </source>
</reference>
<evidence type="ECO:0000313" key="7">
    <source>
        <dbReference type="Proteomes" id="UP001156856"/>
    </source>
</evidence>
<dbReference type="PANTHER" id="PTHR43707:SF1">
    <property type="entry name" value="HISTIDINE--TRNA LIGASE, MITOCHONDRIAL-RELATED"/>
    <property type="match status" value="1"/>
</dbReference>
<dbReference type="GO" id="GO:0006427">
    <property type="term" value="P:histidyl-tRNA aminoacylation"/>
    <property type="evidence" value="ECO:0007669"/>
    <property type="project" value="TreeGrafter"/>
</dbReference>
<comment type="caution">
    <text evidence="4">The sequence shown here is derived from an EMBL/GenBank/DDBJ whole genome shotgun (WGS) entry which is preliminary data.</text>
</comment>